<dbReference type="InterPro" id="IPR050855">
    <property type="entry name" value="NDM-1-like"/>
</dbReference>
<evidence type="ECO:0000259" key="12">
    <source>
        <dbReference type="SMART" id="SM00849"/>
    </source>
</evidence>
<dbReference type="Gene3D" id="3.60.15.10">
    <property type="entry name" value="Ribonuclease Z/Hydroxyacylglutathione hydrolase-like"/>
    <property type="match status" value="1"/>
</dbReference>
<evidence type="ECO:0000256" key="6">
    <source>
        <dbReference type="ARBA" id="ARBA00022723"/>
    </source>
</evidence>
<dbReference type="AlphaFoldDB" id="A0A5S4V6X7"/>
<evidence type="ECO:0000256" key="2">
    <source>
        <dbReference type="ARBA" id="ARBA00001947"/>
    </source>
</evidence>
<evidence type="ECO:0000256" key="4">
    <source>
        <dbReference type="ARBA" id="ARBA00005250"/>
    </source>
</evidence>
<evidence type="ECO:0000256" key="9">
    <source>
        <dbReference type="ARBA" id="ARBA00022801"/>
    </source>
</evidence>
<protein>
    <recommendedName>
        <fullName evidence="5">beta-lactamase</fullName>
        <ecNumber evidence="5">3.5.2.6</ecNumber>
    </recommendedName>
</protein>
<comment type="similarity">
    <text evidence="4">Belongs to the metallo-beta-lactamase superfamily. Class-B beta-lactamase family.</text>
</comment>
<dbReference type="InterPro" id="IPR001018">
    <property type="entry name" value="Beta-lactamase_class-B_CS"/>
</dbReference>
<proteinExistence type="inferred from homology"/>
<keyword evidence="14" id="KW-1185">Reference proteome</keyword>
<dbReference type="SUPFAM" id="SSF56281">
    <property type="entry name" value="Metallo-hydrolase/oxidoreductase"/>
    <property type="match status" value="1"/>
</dbReference>
<dbReference type="SMART" id="SM00849">
    <property type="entry name" value="Lactamase_B"/>
    <property type="match status" value="1"/>
</dbReference>
<evidence type="ECO:0000256" key="1">
    <source>
        <dbReference type="ARBA" id="ARBA00001526"/>
    </source>
</evidence>
<name>A0A5S4V6X7_9MICO</name>
<evidence type="ECO:0000256" key="10">
    <source>
        <dbReference type="ARBA" id="ARBA00022833"/>
    </source>
</evidence>
<gene>
    <name evidence="13" type="ORF">FYC51_03640</name>
</gene>
<comment type="cofactor">
    <cofactor evidence="2">
        <name>Zn(2+)</name>
        <dbReference type="ChEBI" id="CHEBI:29105"/>
    </cofactor>
</comment>
<evidence type="ECO:0000313" key="14">
    <source>
        <dbReference type="Proteomes" id="UP000325243"/>
    </source>
</evidence>
<accession>A0A5S4V6X7</accession>
<dbReference type="Pfam" id="PF00753">
    <property type="entry name" value="Lactamase_B"/>
    <property type="match status" value="1"/>
</dbReference>
<keyword evidence="10" id="KW-0862">Zinc</keyword>
<dbReference type="GO" id="GO:0008270">
    <property type="term" value="F:zinc ion binding"/>
    <property type="evidence" value="ECO:0007669"/>
    <property type="project" value="InterPro"/>
</dbReference>
<dbReference type="PANTHER" id="PTHR42951:SF14">
    <property type="entry name" value="METALLO-BETA-LACTAMASE SUPERFAMILY PROTEIN"/>
    <property type="match status" value="1"/>
</dbReference>
<dbReference type="PROSITE" id="PS00743">
    <property type="entry name" value="BETA_LACTAMASE_B_1"/>
    <property type="match status" value="1"/>
</dbReference>
<sequence length="245" mass="25914">MSERLHFAHTEHVNWIVYAGPDGITLVDSGYAGQRDLLIASLDEVGCRPEDVTAVLITHGHADHLGGAAWLAADFGTPVHAHPAEVPNVRRDIVEQAGPGNVLPNVWRPAVAAWSAAIMPLLRGGARLGVPGVTPLPLEGEHVAVPGRPRALSVTGHTSGHTAYDFEAEDVLVAGDALVTRHRTSPISGPQLLPSIFHHDRDEARRSLDVLRASSARVLLPGHGEAWFGPVDAAVDAARANGAAW</sequence>
<keyword evidence="7" id="KW-0732">Signal</keyword>
<feature type="domain" description="Metallo-beta-lactamase" evidence="12">
    <location>
        <begin position="12"/>
        <end position="223"/>
    </location>
</feature>
<evidence type="ECO:0000256" key="5">
    <source>
        <dbReference type="ARBA" id="ARBA00012865"/>
    </source>
</evidence>
<keyword evidence="11" id="KW-0046">Antibiotic resistance</keyword>
<dbReference type="GO" id="GO:0046677">
    <property type="term" value="P:response to antibiotic"/>
    <property type="evidence" value="ECO:0007669"/>
    <property type="project" value="UniProtKB-KW"/>
</dbReference>
<dbReference type="GO" id="GO:0017001">
    <property type="term" value="P:antibiotic catabolic process"/>
    <property type="evidence" value="ECO:0007669"/>
    <property type="project" value="InterPro"/>
</dbReference>
<evidence type="ECO:0000313" key="13">
    <source>
        <dbReference type="EMBL" id="TYL54574.1"/>
    </source>
</evidence>
<dbReference type="Proteomes" id="UP000325243">
    <property type="component" value="Unassembled WGS sequence"/>
</dbReference>
<comment type="catalytic activity">
    <reaction evidence="1">
        <text>a beta-lactam + H2O = a substituted beta-amino acid</text>
        <dbReference type="Rhea" id="RHEA:20401"/>
        <dbReference type="ChEBI" id="CHEBI:15377"/>
        <dbReference type="ChEBI" id="CHEBI:35627"/>
        <dbReference type="ChEBI" id="CHEBI:140347"/>
        <dbReference type="EC" id="3.5.2.6"/>
    </reaction>
</comment>
<evidence type="ECO:0000256" key="3">
    <source>
        <dbReference type="ARBA" id="ARBA00004418"/>
    </source>
</evidence>
<keyword evidence="6" id="KW-0479">Metal-binding</keyword>
<keyword evidence="8" id="KW-0574">Periplasm</keyword>
<dbReference type="CDD" id="cd07721">
    <property type="entry name" value="yflN-like_MBL-fold"/>
    <property type="match status" value="1"/>
</dbReference>
<reference evidence="13 14" key="1">
    <citation type="submission" date="2019-08" db="EMBL/GenBank/DDBJ databases">
        <authorList>
            <person name="Hu J."/>
        </authorList>
    </citation>
    <scope>NUCLEOTIDE SEQUENCE [LARGE SCALE GENOMIC DNA]</scope>
    <source>
        <strain evidence="13 14">NEAU-184</strain>
    </source>
</reference>
<dbReference type="EMBL" id="VSSB01000001">
    <property type="protein sequence ID" value="TYL54574.1"/>
    <property type="molecule type" value="Genomic_DNA"/>
</dbReference>
<dbReference type="PANTHER" id="PTHR42951">
    <property type="entry name" value="METALLO-BETA-LACTAMASE DOMAIN-CONTAINING"/>
    <property type="match status" value="1"/>
</dbReference>
<comment type="subcellular location">
    <subcellularLocation>
        <location evidence="3">Periplasm</location>
    </subcellularLocation>
</comment>
<dbReference type="GO" id="GO:0042597">
    <property type="term" value="C:periplasmic space"/>
    <property type="evidence" value="ECO:0007669"/>
    <property type="project" value="UniProtKB-SubCell"/>
</dbReference>
<dbReference type="InterPro" id="IPR001279">
    <property type="entry name" value="Metallo-B-lactamas"/>
</dbReference>
<dbReference type="EC" id="3.5.2.6" evidence="5"/>
<evidence type="ECO:0000256" key="11">
    <source>
        <dbReference type="ARBA" id="ARBA00023251"/>
    </source>
</evidence>
<keyword evidence="9 13" id="KW-0378">Hydrolase</keyword>
<evidence type="ECO:0000256" key="7">
    <source>
        <dbReference type="ARBA" id="ARBA00022729"/>
    </source>
</evidence>
<comment type="caution">
    <text evidence="13">The sequence shown here is derived from an EMBL/GenBank/DDBJ whole genome shotgun (WGS) entry which is preliminary data.</text>
</comment>
<dbReference type="GO" id="GO:0008800">
    <property type="term" value="F:beta-lactamase activity"/>
    <property type="evidence" value="ECO:0007669"/>
    <property type="project" value="UniProtKB-EC"/>
</dbReference>
<dbReference type="InterPro" id="IPR036866">
    <property type="entry name" value="RibonucZ/Hydroxyglut_hydro"/>
</dbReference>
<evidence type="ECO:0000256" key="8">
    <source>
        <dbReference type="ARBA" id="ARBA00022764"/>
    </source>
</evidence>
<organism evidence="13 14">
    <name type="scientific">Agromyces mariniharenae</name>
    <dbReference type="NCBI Taxonomy" id="2604423"/>
    <lineage>
        <taxon>Bacteria</taxon>
        <taxon>Bacillati</taxon>
        <taxon>Actinomycetota</taxon>
        <taxon>Actinomycetes</taxon>
        <taxon>Micrococcales</taxon>
        <taxon>Microbacteriaceae</taxon>
        <taxon>Agromyces</taxon>
    </lineage>
</organism>